<dbReference type="SFLD" id="SFLDS00003">
    <property type="entry name" value="Haloacid_Dehalogenase"/>
    <property type="match status" value="1"/>
</dbReference>
<sequence length="221" mass="24301">MIKAVVLDFYGTIAEESYKLLDRVAGTFLEHGANAAREEICDLWWKGFRAACDGAHGKTFALQKELYPRVFAEMAEKTGARGLDYAELTKDVLEFAVSSPMLEDARRFLRECPLPYYILSNIDNAELGKIIALHGLRPCGVFTSEDAREYKPRKGIFEKGLQKFGLAAGEAVYAGDSYINDYCGASGAGMTAFWVNRMGEPVPDGARAVPDLCALLPLLKA</sequence>
<dbReference type="InterPro" id="IPR023198">
    <property type="entry name" value="PGP-like_dom2"/>
</dbReference>
<dbReference type="PANTHER" id="PTHR43316:SF3">
    <property type="entry name" value="HALOACID DEHALOGENASE, TYPE II (AFU_ORTHOLOGUE AFUA_2G07750)-RELATED"/>
    <property type="match status" value="1"/>
</dbReference>
<organism evidence="2 3">
    <name type="scientific">Candidatus Borkfalkia avistercoris</name>
    <dbReference type="NCBI Taxonomy" id="2838504"/>
    <lineage>
        <taxon>Bacteria</taxon>
        <taxon>Bacillati</taxon>
        <taxon>Bacillota</taxon>
        <taxon>Clostridia</taxon>
        <taxon>Christensenellales</taxon>
        <taxon>Christensenellaceae</taxon>
        <taxon>Candidatus Borkfalkia</taxon>
    </lineage>
</organism>
<dbReference type="InterPro" id="IPR036412">
    <property type="entry name" value="HAD-like_sf"/>
</dbReference>
<gene>
    <name evidence="2" type="ORF">H9727_07940</name>
</gene>
<dbReference type="EMBL" id="DXCL01000046">
    <property type="protein sequence ID" value="HIZ04199.1"/>
    <property type="molecule type" value="Genomic_DNA"/>
</dbReference>
<comment type="caution">
    <text evidence="2">The sequence shown here is derived from an EMBL/GenBank/DDBJ whole genome shotgun (WGS) entry which is preliminary data.</text>
</comment>
<dbReference type="Gene3D" id="1.10.150.240">
    <property type="entry name" value="Putative phosphatase, domain 2"/>
    <property type="match status" value="1"/>
</dbReference>
<name>A0A9D2D0F9_9FIRM</name>
<dbReference type="GO" id="GO:0016787">
    <property type="term" value="F:hydrolase activity"/>
    <property type="evidence" value="ECO:0007669"/>
    <property type="project" value="UniProtKB-KW"/>
</dbReference>
<protein>
    <submittedName>
        <fullName evidence="2">HAD family hydrolase</fullName>
    </submittedName>
</protein>
<dbReference type="Pfam" id="PF00702">
    <property type="entry name" value="Hydrolase"/>
    <property type="match status" value="1"/>
</dbReference>
<dbReference type="PRINTS" id="PR00413">
    <property type="entry name" value="HADHALOGNASE"/>
</dbReference>
<dbReference type="InterPro" id="IPR006439">
    <property type="entry name" value="HAD-SF_hydro_IA"/>
</dbReference>
<dbReference type="SFLD" id="SFLDG01129">
    <property type="entry name" value="C1.5:_HAD__Beta-PGM__Phosphata"/>
    <property type="match status" value="1"/>
</dbReference>
<accession>A0A9D2D0F9</accession>
<evidence type="ECO:0000313" key="3">
    <source>
        <dbReference type="Proteomes" id="UP000824132"/>
    </source>
</evidence>
<evidence type="ECO:0000256" key="1">
    <source>
        <dbReference type="ARBA" id="ARBA00022801"/>
    </source>
</evidence>
<dbReference type="AlphaFoldDB" id="A0A9D2D0F9"/>
<dbReference type="Gene3D" id="3.40.50.1000">
    <property type="entry name" value="HAD superfamily/HAD-like"/>
    <property type="match status" value="1"/>
</dbReference>
<keyword evidence="1 2" id="KW-0378">Hydrolase</keyword>
<reference evidence="2" key="1">
    <citation type="journal article" date="2021" name="PeerJ">
        <title>Extensive microbial diversity within the chicken gut microbiome revealed by metagenomics and culture.</title>
        <authorList>
            <person name="Gilroy R."/>
            <person name="Ravi A."/>
            <person name="Getino M."/>
            <person name="Pursley I."/>
            <person name="Horton D.L."/>
            <person name="Alikhan N.F."/>
            <person name="Baker D."/>
            <person name="Gharbi K."/>
            <person name="Hall N."/>
            <person name="Watson M."/>
            <person name="Adriaenssens E.M."/>
            <person name="Foster-Nyarko E."/>
            <person name="Jarju S."/>
            <person name="Secka A."/>
            <person name="Antonio M."/>
            <person name="Oren A."/>
            <person name="Chaudhuri R.R."/>
            <person name="La Ragione R."/>
            <person name="Hildebrand F."/>
            <person name="Pallen M.J."/>
        </authorList>
    </citation>
    <scope>NUCLEOTIDE SEQUENCE</scope>
    <source>
        <strain evidence="2">CHK187-5294</strain>
    </source>
</reference>
<dbReference type="InterPro" id="IPR023214">
    <property type="entry name" value="HAD_sf"/>
</dbReference>
<dbReference type="SUPFAM" id="SSF56784">
    <property type="entry name" value="HAD-like"/>
    <property type="match status" value="1"/>
</dbReference>
<dbReference type="PANTHER" id="PTHR43316">
    <property type="entry name" value="HYDROLASE, HALOACID DELAHOGENASE-RELATED"/>
    <property type="match status" value="1"/>
</dbReference>
<dbReference type="InterPro" id="IPR051540">
    <property type="entry name" value="S-2-haloacid_dehalogenase"/>
</dbReference>
<evidence type="ECO:0000313" key="2">
    <source>
        <dbReference type="EMBL" id="HIZ04199.1"/>
    </source>
</evidence>
<dbReference type="Proteomes" id="UP000824132">
    <property type="component" value="Unassembled WGS sequence"/>
</dbReference>
<proteinExistence type="predicted"/>
<reference evidence="2" key="2">
    <citation type="submission" date="2021-04" db="EMBL/GenBank/DDBJ databases">
        <authorList>
            <person name="Gilroy R."/>
        </authorList>
    </citation>
    <scope>NUCLEOTIDE SEQUENCE</scope>
    <source>
        <strain evidence="2">CHK187-5294</strain>
    </source>
</reference>